<dbReference type="GO" id="GO:0006508">
    <property type="term" value="P:proteolysis"/>
    <property type="evidence" value="ECO:0007669"/>
    <property type="project" value="UniProtKB-KW"/>
</dbReference>
<evidence type="ECO:0000256" key="3">
    <source>
        <dbReference type="ARBA" id="ARBA00022729"/>
    </source>
</evidence>
<feature type="signal peptide" evidence="6">
    <location>
        <begin position="1"/>
        <end position="19"/>
    </location>
</feature>
<dbReference type="PRINTS" id="PR00839">
    <property type="entry name" value="V8PROTEASE"/>
</dbReference>
<reference evidence="8" key="1">
    <citation type="journal article" date="2014" name="Int. J. Syst. Evol. Microbiol.">
        <title>Complete genome sequence of Corynebacterium casei LMG S-19264T (=DSM 44701T), isolated from a smear-ripened cheese.</title>
        <authorList>
            <consortium name="US DOE Joint Genome Institute (JGI-PGF)"/>
            <person name="Walter F."/>
            <person name="Albersmeier A."/>
            <person name="Kalinowski J."/>
            <person name="Ruckert C."/>
        </authorList>
    </citation>
    <scope>NUCLEOTIDE SEQUENCE</scope>
    <source>
        <strain evidence="8">KCTC 42650</strain>
    </source>
</reference>
<evidence type="ECO:0000256" key="1">
    <source>
        <dbReference type="ARBA" id="ARBA00008764"/>
    </source>
</evidence>
<dbReference type="InterPro" id="IPR001254">
    <property type="entry name" value="Trypsin_dom"/>
</dbReference>
<dbReference type="Pfam" id="PF00089">
    <property type="entry name" value="Trypsin"/>
    <property type="match status" value="1"/>
</dbReference>
<comment type="caution">
    <text evidence="8">The sequence shown here is derived from an EMBL/GenBank/DDBJ whole genome shotgun (WGS) entry which is preliminary data.</text>
</comment>
<keyword evidence="9" id="KW-1185">Reference proteome</keyword>
<keyword evidence="4 6" id="KW-0378">Hydrolase</keyword>
<dbReference type="SUPFAM" id="SSF50494">
    <property type="entry name" value="Trypsin-like serine proteases"/>
    <property type="match status" value="1"/>
</dbReference>
<protein>
    <recommendedName>
        <fullName evidence="6">Serine protease</fullName>
        <ecNumber evidence="6">3.4.21.-</ecNumber>
    </recommendedName>
</protein>
<dbReference type="InterPro" id="IPR018114">
    <property type="entry name" value="TRYPSIN_HIS"/>
</dbReference>
<dbReference type="PROSITE" id="PS00134">
    <property type="entry name" value="TRYPSIN_HIS"/>
    <property type="match status" value="1"/>
</dbReference>
<evidence type="ECO:0000256" key="2">
    <source>
        <dbReference type="ARBA" id="ARBA00022670"/>
    </source>
</evidence>
<dbReference type="GO" id="GO:0004252">
    <property type="term" value="F:serine-type endopeptidase activity"/>
    <property type="evidence" value="ECO:0007669"/>
    <property type="project" value="InterPro"/>
</dbReference>
<keyword evidence="3 6" id="KW-0732">Signal</keyword>
<dbReference type="InterPro" id="IPR043504">
    <property type="entry name" value="Peptidase_S1_PA_chymotrypsin"/>
</dbReference>
<dbReference type="PANTHER" id="PTHR15462:SF8">
    <property type="entry name" value="SERINE PROTEASE"/>
    <property type="match status" value="1"/>
</dbReference>
<dbReference type="InterPro" id="IPR008256">
    <property type="entry name" value="Peptidase_S1B"/>
</dbReference>
<dbReference type="InterPro" id="IPR009003">
    <property type="entry name" value="Peptidase_S1_PA"/>
</dbReference>
<evidence type="ECO:0000259" key="7">
    <source>
        <dbReference type="PROSITE" id="PS50240"/>
    </source>
</evidence>
<feature type="domain" description="Peptidase S1" evidence="7">
    <location>
        <begin position="15"/>
        <end position="244"/>
    </location>
</feature>
<name>A0A8J3M5B6_9RHOB</name>
<accession>A0A8J3M5B6</accession>
<comment type="similarity">
    <text evidence="1 6">Belongs to the peptidase S1B family.</text>
</comment>
<organism evidence="8 9">
    <name type="scientific">Seohaeicola zhoushanensis</name>
    <dbReference type="NCBI Taxonomy" id="1569283"/>
    <lineage>
        <taxon>Bacteria</taxon>
        <taxon>Pseudomonadati</taxon>
        <taxon>Pseudomonadota</taxon>
        <taxon>Alphaproteobacteria</taxon>
        <taxon>Rhodobacterales</taxon>
        <taxon>Roseobacteraceae</taxon>
        <taxon>Seohaeicola</taxon>
    </lineage>
</organism>
<dbReference type="EMBL" id="BNCJ01000001">
    <property type="protein sequence ID" value="GHF35814.1"/>
    <property type="molecule type" value="Genomic_DNA"/>
</dbReference>
<proteinExistence type="inferred from homology"/>
<gene>
    <name evidence="8" type="ORF">GCM10017056_04430</name>
</gene>
<dbReference type="EC" id="3.4.21.-" evidence="6"/>
<sequence>MRLWVGLLLAMLLPVAAGADSRLERLDTTEDGRAWEAVGRLDINGTGFCTGALIAPNLVLTAAHCMFDKRTKARIDPESIEFLAGWRNGRASAYRQVRRAVVHPGYVFDGEVSPERVRNDVALLELQHPIRNTTIQPFKTATRPSKGDRIGIVSYAHDRADAPALQEVCSVMARQQGVLVMSCNVDFGSSGAPIFTFENGEPRIVSVVSAKAEVKGERVSLGTELEEPLALLMADLSAGAGFISAPPPRTARVMVGDTRRATGAKFVKP</sequence>
<dbReference type="Gene3D" id="2.40.10.10">
    <property type="entry name" value="Trypsin-like serine proteases"/>
    <property type="match status" value="2"/>
</dbReference>
<dbReference type="SMART" id="SM00020">
    <property type="entry name" value="Tryp_SPc"/>
    <property type="match status" value="1"/>
</dbReference>
<reference evidence="8" key="2">
    <citation type="submission" date="2020-09" db="EMBL/GenBank/DDBJ databases">
        <authorList>
            <person name="Sun Q."/>
            <person name="Kim S."/>
        </authorList>
    </citation>
    <scope>NUCLEOTIDE SEQUENCE</scope>
    <source>
        <strain evidence="8">KCTC 42650</strain>
    </source>
</reference>
<keyword evidence="2 6" id="KW-0645">Protease</keyword>
<evidence type="ECO:0000313" key="8">
    <source>
        <dbReference type="EMBL" id="GHF35814.1"/>
    </source>
</evidence>
<feature type="chain" id="PRO_5035337135" description="Serine protease" evidence="6">
    <location>
        <begin position="20"/>
        <end position="269"/>
    </location>
</feature>
<dbReference type="AlphaFoldDB" id="A0A8J3M5B6"/>
<evidence type="ECO:0000256" key="6">
    <source>
        <dbReference type="RuleBase" id="RU004296"/>
    </source>
</evidence>
<evidence type="ECO:0000313" key="9">
    <source>
        <dbReference type="Proteomes" id="UP000626220"/>
    </source>
</evidence>
<keyword evidence="5 6" id="KW-0720">Serine protease</keyword>
<dbReference type="PROSITE" id="PS50240">
    <property type="entry name" value="TRYPSIN_DOM"/>
    <property type="match status" value="1"/>
</dbReference>
<evidence type="ECO:0000256" key="5">
    <source>
        <dbReference type="ARBA" id="ARBA00022825"/>
    </source>
</evidence>
<dbReference type="PANTHER" id="PTHR15462">
    <property type="entry name" value="SERINE PROTEASE"/>
    <property type="match status" value="1"/>
</dbReference>
<dbReference type="Proteomes" id="UP000626220">
    <property type="component" value="Unassembled WGS sequence"/>
</dbReference>
<dbReference type="InterPro" id="IPR050966">
    <property type="entry name" value="Glutamyl_endopeptidase"/>
</dbReference>
<evidence type="ECO:0000256" key="4">
    <source>
        <dbReference type="ARBA" id="ARBA00022801"/>
    </source>
</evidence>